<dbReference type="HOGENOM" id="CLU_2593929_0_0_1"/>
<reference evidence="2" key="1">
    <citation type="submission" date="2015-04" db="UniProtKB">
        <authorList>
            <consortium name="EnsemblPlants"/>
        </authorList>
    </citation>
    <scope>IDENTIFICATION</scope>
</reference>
<dbReference type="Proteomes" id="UP000026962">
    <property type="component" value="Chromosome 11"/>
</dbReference>
<feature type="transmembrane region" description="Helical" evidence="1">
    <location>
        <begin position="12"/>
        <end position="31"/>
    </location>
</feature>
<dbReference type="Gramene" id="OPUNC11G02340.1">
    <property type="protein sequence ID" value="OPUNC11G02340.1"/>
    <property type="gene ID" value="OPUNC11G02340"/>
</dbReference>
<keyword evidence="1" id="KW-0812">Transmembrane</keyword>
<evidence type="ECO:0000313" key="3">
    <source>
        <dbReference type="Proteomes" id="UP000026962"/>
    </source>
</evidence>
<keyword evidence="1" id="KW-1133">Transmembrane helix</keyword>
<feature type="transmembrane region" description="Helical" evidence="1">
    <location>
        <begin position="61"/>
        <end position="79"/>
    </location>
</feature>
<dbReference type="AlphaFoldDB" id="A0A0E0MCA8"/>
<organism evidence="2">
    <name type="scientific">Oryza punctata</name>
    <name type="common">Red rice</name>
    <dbReference type="NCBI Taxonomy" id="4537"/>
    <lineage>
        <taxon>Eukaryota</taxon>
        <taxon>Viridiplantae</taxon>
        <taxon>Streptophyta</taxon>
        <taxon>Embryophyta</taxon>
        <taxon>Tracheophyta</taxon>
        <taxon>Spermatophyta</taxon>
        <taxon>Magnoliopsida</taxon>
        <taxon>Liliopsida</taxon>
        <taxon>Poales</taxon>
        <taxon>Poaceae</taxon>
        <taxon>BOP clade</taxon>
        <taxon>Oryzoideae</taxon>
        <taxon>Oryzeae</taxon>
        <taxon>Oryzinae</taxon>
        <taxon>Oryza</taxon>
    </lineage>
</organism>
<dbReference type="EnsemblPlants" id="OPUNC11G02340.1">
    <property type="protein sequence ID" value="OPUNC11G02340.1"/>
    <property type="gene ID" value="OPUNC11G02340"/>
</dbReference>
<protein>
    <submittedName>
        <fullName evidence="2">Uncharacterized protein</fullName>
    </submittedName>
</protein>
<reference evidence="2" key="2">
    <citation type="submission" date="2018-05" db="EMBL/GenBank/DDBJ databases">
        <title>OpunRS2 (Oryza punctata Reference Sequence Version 2).</title>
        <authorList>
            <person name="Zhang J."/>
            <person name="Kudrna D."/>
            <person name="Lee S."/>
            <person name="Talag J."/>
            <person name="Welchert J."/>
            <person name="Wing R.A."/>
        </authorList>
    </citation>
    <scope>NUCLEOTIDE SEQUENCE [LARGE SCALE GENOMIC DNA]</scope>
</reference>
<proteinExistence type="predicted"/>
<name>A0A0E0MCA8_ORYPU</name>
<accession>A0A0E0MCA8</accession>
<evidence type="ECO:0000313" key="2">
    <source>
        <dbReference type="EnsemblPlants" id="OPUNC11G02340.1"/>
    </source>
</evidence>
<keyword evidence="3" id="KW-1185">Reference proteome</keyword>
<sequence>MMGNNNMIFLDLLDLFLLLMDFAIFYALGMIPSRVEIEWEGSMIMVFTLHSILLHNILLELLHRILLEIMFFSTLFFLFL</sequence>
<evidence type="ECO:0000256" key="1">
    <source>
        <dbReference type="SAM" id="Phobius"/>
    </source>
</evidence>
<keyword evidence="1" id="KW-0472">Membrane</keyword>